<comment type="caution">
    <text evidence="1">The sequence shown here is derived from an EMBL/GenBank/DDBJ whole genome shotgun (WGS) entry which is preliminary data.</text>
</comment>
<organism evidence="1 2">
    <name type="scientific">Armillaria luteobubalina</name>
    <dbReference type="NCBI Taxonomy" id="153913"/>
    <lineage>
        <taxon>Eukaryota</taxon>
        <taxon>Fungi</taxon>
        <taxon>Dikarya</taxon>
        <taxon>Basidiomycota</taxon>
        <taxon>Agaricomycotina</taxon>
        <taxon>Agaricomycetes</taxon>
        <taxon>Agaricomycetidae</taxon>
        <taxon>Agaricales</taxon>
        <taxon>Marasmiineae</taxon>
        <taxon>Physalacriaceae</taxon>
        <taxon>Armillaria</taxon>
    </lineage>
</organism>
<keyword evidence="2" id="KW-1185">Reference proteome</keyword>
<protein>
    <submittedName>
        <fullName evidence="1">Uncharacterized protein</fullName>
    </submittedName>
</protein>
<accession>A0AA39QKJ1</accession>
<gene>
    <name evidence="1" type="ORF">EDD18DRAFT_635322</name>
</gene>
<proteinExistence type="predicted"/>
<sequence length="112" mass="12296">MKAPPIEMDEQFRNTNIIFENISQLSSIHYNLSQPLLNMMFQFPSLTMIALMTVFLSAGQVNAAAMAALIAPNAVDACNGKNDYGVGHSCKFQQYEGFCENNACGNLVCVPR</sequence>
<evidence type="ECO:0000313" key="2">
    <source>
        <dbReference type="Proteomes" id="UP001175228"/>
    </source>
</evidence>
<evidence type="ECO:0000313" key="1">
    <source>
        <dbReference type="EMBL" id="KAK0503526.1"/>
    </source>
</evidence>
<dbReference type="AlphaFoldDB" id="A0AA39QKJ1"/>
<name>A0AA39QKJ1_9AGAR</name>
<reference evidence="1" key="1">
    <citation type="submission" date="2023-06" db="EMBL/GenBank/DDBJ databases">
        <authorList>
            <consortium name="Lawrence Berkeley National Laboratory"/>
            <person name="Ahrendt S."/>
            <person name="Sahu N."/>
            <person name="Indic B."/>
            <person name="Wong-Bajracharya J."/>
            <person name="Merenyi Z."/>
            <person name="Ke H.-M."/>
            <person name="Monk M."/>
            <person name="Kocsube S."/>
            <person name="Drula E."/>
            <person name="Lipzen A."/>
            <person name="Balint B."/>
            <person name="Henrissat B."/>
            <person name="Andreopoulos B."/>
            <person name="Martin F.M."/>
            <person name="Harder C.B."/>
            <person name="Rigling D."/>
            <person name="Ford K.L."/>
            <person name="Foster G.D."/>
            <person name="Pangilinan J."/>
            <person name="Papanicolaou A."/>
            <person name="Barry K."/>
            <person name="LaButti K."/>
            <person name="Viragh M."/>
            <person name="Koriabine M."/>
            <person name="Yan M."/>
            <person name="Riley R."/>
            <person name="Champramary S."/>
            <person name="Plett K.L."/>
            <person name="Tsai I.J."/>
            <person name="Slot J."/>
            <person name="Sipos G."/>
            <person name="Plett J."/>
            <person name="Nagy L.G."/>
            <person name="Grigoriev I.V."/>
        </authorList>
    </citation>
    <scope>NUCLEOTIDE SEQUENCE</scope>
    <source>
        <strain evidence="1">HWK02</strain>
    </source>
</reference>
<dbReference type="EMBL" id="JAUEPU010000004">
    <property type="protein sequence ID" value="KAK0503526.1"/>
    <property type="molecule type" value="Genomic_DNA"/>
</dbReference>
<dbReference type="Proteomes" id="UP001175228">
    <property type="component" value="Unassembled WGS sequence"/>
</dbReference>